<evidence type="ECO:0000313" key="4">
    <source>
        <dbReference type="Proteomes" id="UP000053317"/>
    </source>
</evidence>
<dbReference type="OrthoDB" id="1046782at2759"/>
<feature type="domain" description="Rhamnogalacturonase A/B/Epimerase-like pectate lyase" evidence="2">
    <location>
        <begin position="388"/>
        <end position="448"/>
    </location>
</feature>
<reference evidence="3 4" key="1">
    <citation type="submission" date="2015-05" db="EMBL/GenBank/DDBJ databases">
        <title>Distinctive expansion of gene families associated with plant cell wall degradation and secondary metabolism in the genomes of grapevine trunk pathogens.</title>
        <authorList>
            <person name="Lawrence D.P."/>
            <person name="Travadon R."/>
            <person name="Rolshausen P.E."/>
            <person name="Baumgartner K."/>
        </authorList>
    </citation>
    <scope>NUCLEOTIDE SEQUENCE [LARGE SCALE GENOMIC DNA]</scope>
    <source>
        <strain evidence="3">UCRPC4</strain>
    </source>
</reference>
<sequence>MATLLRFSSLLLFAVRPYAADLNIPQVNAAVSQALSQFAEYTAYAGPTGSATSNVSEAKATHAANAQVDAAVSDPAYWLADIDHQGISAFNSDPSTYPVWRNVKDYGAAGDGVTDDTAAINAAIQSDSRDGNQGYGSTGVFWRQIRNLEIDLTSIPASSAATALHWPTAQATSLQNVQINLSQESGTQHVGVFIENGSAGFISDVTVYGGLVAFNIGNQQYTIRNVEISNAVTAIYQLWDWGFTYKSLTITNCTLGIDMSATDSTGTTQEVGAVIVIDSTFADTPTAIKTSYDTAPSPATAGTLILENVALSDVSIAIESSNGDTILTGGTLTINAWAEGHEYDPNGPVEIEGEYTATPRTSSLLSNGKYYEMSKPQYESYTTSQVLSVRTAGGTGDGTTDDTAAVQAALTNGANNGQIVFFDAGTYKVNNTIYIPPGSIVVGEAYSVIMSSGSTFADIDNPVPVVQVGRSGDSGTVQWSDMIVSTQGSQPGAVLIEWNLAASSGSGMWDVHTRIGGFAGSDLQVAECPTTAAVSSSCYAAYMSMHVTTVASGVYLENVWLWTADHDLEDSSSTQISIYTGRGLLFESSDGVAWLYGTAVEHHSLYQYQFANTHDVVMGHIQTETPYYEPDPDAKSLPYPVNSTLNDPDYDIICTVSGNCDTLGLRILNSENLFIYGAGLYSFFNDYSTTCSDAGGSEDCQSEIFDIENSSSIYLYDLNTVGTTCMIYRDGTCLAEYSDNVNVYPDTIAIFQSG</sequence>
<dbReference type="PANTHER" id="PTHR33928:SF2">
    <property type="entry name" value="PECTATE LYASE SUPERFAMILY PROTEIN DOMAIN-CONTAINING PROTEIN-RELATED"/>
    <property type="match status" value="1"/>
</dbReference>
<dbReference type="InterPro" id="IPR011050">
    <property type="entry name" value="Pectin_lyase_fold/virulence"/>
</dbReference>
<evidence type="ECO:0000259" key="2">
    <source>
        <dbReference type="Pfam" id="PF12708"/>
    </source>
</evidence>
<organism evidence="3 4">
    <name type="scientific">Phaeomoniella chlamydospora</name>
    <name type="common">Phaeoacremonium chlamydosporum</name>
    <dbReference type="NCBI Taxonomy" id="158046"/>
    <lineage>
        <taxon>Eukaryota</taxon>
        <taxon>Fungi</taxon>
        <taxon>Dikarya</taxon>
        <taxon>Ascomycota</taxon>
        <taxon>Pezizomycotina</taxon>
        <taxon>Eurotiomycetes</taxon>
        <taxon>Chaetothyriomycetidae</taxon>
        <taxon>Phaeomoniellales</taxon>
        <taxon>Phaeomoniellaceae</taxon>
        <taxon>Phaeomoniella</taxon>
    </lineage>
</organism>
<dbReference type="FunFam" id="2.160.20.10:FF:000023">
    <property type="entry name" value="Exo-beta-1,3-glucanase Exg0"/>
    <property type="match status" value="1"/>
</dbReference>
<dbReference type="InterPro" id="IPR024535">
    <property type="entry name" value="RHGA/B-epi-like_pectate_lyase"/>
</dbReference>
<keyword evidence="4" id="KW-1185">Reference proteome</keyword>
<dbReference type="PANTHER" id="PTHR33928">
    <property type="entry name" value="POLYGALACTURONASE QRT3"/>
    <property type="match status" value="1"/>
</dbReference>
<feature type="chain" id="PRO_5002543444" description="Rhamnogalacturonase A/B/Epimerase-like pectate lyase domain-containing protein" evidence="1">
    <location>
        <begin position="21"/>
        <end position="754"/>
    </location>
</feature>
<name>A0A0G2EE61_PHACM</name>
<evidence type="ECO:0000256" key="1">
    <source>
        <dbReference type="SAM" id="SignalP"/>
    </source>
</evidence>
<evidence type="ECO:0000313" key="3">
    <source>
        <dbReference type="EMBL" id="KKY20759.1"/>
    </source>
</evidence>
<dbReference type="Pfam" id="PF12708">
    <property type="entry name" value="Pect-lyase_RHGA_epim"/>
    <property type="match status" value="3"/>
</dbReference>
<feature type="signal peptide" evidence="1">
    <location>
        <begin position="1"/>
        <end position="20"/>
    </location>
</feature>
<dbReference type="GO" id="GO:0004650">
    <property type="term" value="F:polygalacturonase activity"/>
    <property type="evidence" value="ECO:0007669"/>
    <property type="project" value="InterPro"/>
</dbReference>
<dbReference type="InterPro" id="IPR039279">
    <property type="entry name" value="QRT3-like"/>
</dbReference>
<proteinExistence type="predicted"/>
<gene>
    <name evidence="3" type="ORF">UCRPC4_g04126</name>
</gene>
<dbReference type="Gene3D" id="2.160.20.10">
    <property type="entry name" value="Single-stranded right-handed beta-helix, Pectin lyase-like"/>
    <property type="match status" value="3"/>
</dbReference>
<feature type="domain" description="Rhamnogalacturonase A/B/Epimerase-like pectate lyase" evidence="2">
    <location>
        <begin position="100"/>
        <end position="128"/>
    </location>
</feature>
<reference evidence="3 4" key="2">
    <citation type="submission" date="2015-05" db="EMBL/GenBank/DDBJ databases">
        <authorList>
            <person name="Morales-Cruz A."/>
            <person name="Amrine K.C."/>
            <person name="Cantu D."/>
        </authorList>
    </citation>
    <scope>NUCLEOTIDE SEQUENCE [LARGE SCALE GENOMIC DNA]</scope>
    <source>
        <strain evidence="3">UCRPC4</strain>
    </source>
</reference>
<keyword evidence="1" id="KW-0732">Signal</keyword>
<dbReference type="EMBL" id="LCWF01000094">
    <property type="protein sequence ID" value="KKY20759.1"/>
    <property type="molecule type" value="Genomic_DNA"/>
</dbReference>
<comment type="caution">
    <text evidence="3">The sequence shown here is derived from an EMBL/GenBank/DDBJ whole genome shotgun (WGS) entry which is preliminary data.</text>
</comment>
<protein>
    <recommendedName>
        <fullName evidence="2">Rhamnogalacturonase A/B/Epimerase-like pectate lyase domain-containing protein</fullName>
    </recommendedName>
</protein>
<feature type="domain" description="Rhamnogalacturonase A/B/Epimerase-like pectate lyase" evidence="2">
    <location>
        <begin position="132"/>
        <end position="258"/>
    </location>
</feature>
<dbReference type="CDD" id="cd23668">
    <property type="entry name" value="GH55_beta13glucanase-like"/>
    <property type="match status" value="1"/>
</dbReference>
<accession>A0A0G2EE61</accession>
<dbReference type="Proteomes" id="UP000053317">
    <property type="component" value="Unassembled WGS sequence"/>
</dbReference>
<dbReference type="SUPFAM" id="SSF51126">
    <property type="entry name" value="Pectin lyase-like"/>
    <property type="match status" value="2"/>
</dbReference>
<dbReference type="AlphaFoldDB" id="A0A0G2EE61"/>
<dbReference type="InterPro" id="IPR012334">
    <property type="entry name" value="Pectin_lyas_fold"/>
</dbReference>